<feature type="modified residue" description="N6-lipoyllysine" evidence="3 4">
    <location>
        <position position="60"/>
    </location>
</feature>
<dbReference type="InterPro" id="IPR003016">
    <property type="entry name" value="2-oxoA_DH_lipoyl-BS"/>
</dbReference>
<dbReference type="CDD" id="cd06848">
    <property type="entry name" value="GCS_H"/>
    <property type="match status" value="1"/>
</dbReference>
<dbReference type="NCBIfam" id="TIGR00527">
    <property type="entry name" value="gcvH"/>
    <property type="match status" value="1"/>
</dbReference>
<dbReference type="PROSITE" id="PS50968">
    <property type="entry name" value="BIOTINYL_LIPOYL"/>
    <property type="match status" value="1"/>
</dbReference>
<dbReference type="Pfam" id="PF01597">
    <property type="entry name" value="GCV_H"/>
    <property type="match status" value="1"/>
</dbReference>
<dbReference type="InterPro" id="IPR000089">
    <property type="entry name" value="Biotin_lipoyl"/>
</dbReference>
<dbReference type="InterPro" id="IPR017453">
    <property type="entry name" value="GCV_H_sub"/>
</dbReference>
<dbReference type="SUPFAM" id="SSF51230">
    <property type="entry name" value="Single hybrid motif"/>
    <property type="match status" value="1"/>
</dbReference>
<dbReference type="PANTHER" id="PTHR11715:SF3">
    <property type="entry name" value="GLYCINE CLEAVAGE SYSTEM H PROTEIN-RELATED"/>
    <property type="match status" value="1"/>
</dbReference>
<dbReference type="GO" id="GO:0005829">
    <property type="term" value="C:cytosol"/>
    <property type="evidence" value="ECO:0007669"/>
    <property type="project" value="TreeGrafter"/>
</dbReference>
<dbReference type="Gene3D" id="2.40.50.100">
    <property type="match status" value="1"/>
</dbReference>
<evidence type="ECO:0000256" key="4">
    <source>
        <dbReference type="PIRSR" id="PIRSR617453-50"/>
    </source>
</evidence>
<comment type="similarity">
    <text evidence="1 3">Belongs to the GcvH family.</text>
</comment>
<dbReference type="NCBIfam" id="NF002270">
    <property type="entry name" value="PRK01202.1"/>
    <property type="match status" value="1"/>
</dbReference>
<keyword evidence="2 3" id="KW-0450">Lipoyl</keyword>
<dbReference type="GO" id="GO:0009249">
    <property type="term" value="P:protein lipoylation"/>
    <property type="evidence" value="ECO:0007669"/>
    <property type="project" value="TreeGrafter"/>
</dbReference>
<dbReference type="RefSeq" id="WP_020373312.1">
    <property type="nucleotide sequence ID" value="NZ_MDZD01000029.1"/>
</dbReference>
<feature type="domain" description="Lipoyl-binding" evidence="5">
    <location>
        <begin position="19"/>
        <end position="101"/>
    </location>
</feature>
<evidence type="ECO:0000259" key="5">
    <source>
        <dbReference type="PROSITE" id="PS50968"/>
    </source>
</evidence>
<evidence type="ECO:0000313" key="7">
    <source>
        <dbReference type="Proteomes" id="UP000242705"/>
    </source>
</evidence>
<sequence length="122" mass="13562">MKIPENLKYTRDHEWIDEEGRVGITDYAQESLGDVVFVELPQVGQVVKTGEAFGVVESVKSVSDLYSPVDGTVTAVNEALNETPELINQDPYNQGWIIQVDVEGYGEELLDAKAYQQQVEGE</sequence>
<organism evidence="6 7">
    <name type="scientific">Sulfobacillus thermosulfidooxidans</name>
    <dbReference type="NCBI Taxonomy" id="28034"/>
    <lineage>
        <taxon>Bacteria</taxon>
        <taxon>Bacillati</taxon>
        <taxon>Bacillota</taxon>
        <taxon>Clostridia</taxon>
        <taxon>Eubacteriales</taxon>
        <taxon>Clostridiales Family XVII. Incertae Sedis</taxon>
        <taxon>Sulfobacillus</taxon>
    </lineage>
</organism>
<accession>A0A1R0IHD1</accession>
<dbReference type="InterPro" id="IPR011053">
    <property type="entry name" value="Single_hybrid_motif"/>
</dbReference>
<comment type="function">
    <text evidence="3">The glycine cleavage system catalyzes the degradation of glycine. The H protein shuttles the methylamine group of glycine from the P protein to the T protein.</text>
</comment>
<dbReference type="GO" id="GO:0005960">
    <property type="term" value="C:glycine cleavage complex"/>
    <property type="evidence" value="ECO:0007669"/>
    <property type="project" value="InterPro"/>
</dbReference>
<dbReference type="GO" id="GO:0019464">
    <property type="term" value="P:glycine decarboxylation via glycine cleavage system"/>
    <property type="evidence" value="ECO:0007669"/>
    <property type="project" value="UniProtKB-UniRule"/>
</dbReference>
<evidence type="ECO:0000256" key="1">
    <source>
        <dbReference type="ARBA" id="ARBA00009249"/>
    </source>
</evidence>
<proteinExistence type="inferred from homology"/>
<dbReference type="AlphaFoldDB" id="A0A1R0IHD1"/>
<evidence type="ECO:0000256" key="2">
    <source>
        <dbReference type="ARBA" id="ARBA00022823"/>
    </source>
</evidence>
<dbReference type="EMBL" id="PXYX01000003">
    <property type="protein sequence ID" value="PSR29234.1"/>
    <property type="molecule type" value="Genomic_DNA"/>
</dbReference>
<comment type="cofactor">
    <cofactor evidence="3">
        <name>(R)-lipoate</name>
        <dbReference type="ChEBI" id="CHEBI:83088"/>
    </cofactor>
    <text evidence="3">Binds 1 lipoyl cofactor covalently.</text>
</comment>
<dbReference type="PANTHER" id="PTHR11715">
    <property type="entry name" value="GLYCINE CLEAVAGE SYSTEM H PROTEIN"/>
    <property type="match status" value="1"/>
</dbReference>
<dbReference type="PROSITE" id="PS00189">
    <property type="entry name" value="LIPOYL"/>
    <property type="match status" value="1"/>
</dbReference>
<dbReference type="HAMAP" id="MF_00272">
    <property type="entry name" value="GcvH"/>
    <property type="match status" value="1"/>
</dbReference>
<evidence type="ECO:0000313" key="6">
    <source>
        <dbReference type="EMBL" id="PSR29234.1"/>
    </source>
</evidence>
<gene>
    <name evidence="3 6" type="primary">gcvH</name>
    <name evidence="6" type="ORF">C7B47_02630</name>
</gene>
<protein>
    <recommendedName>
        <fullName evidence="3">Glycine cleavage system H protein</fullName>
    </recommendedName>
</protein>
<comment type="subunit">
    <text evidence="3">The glycine cleavage system is composed of four proteins: P, T, L and H.</text>
</comment>
<comment type="caution">
    <text evidence="6">The sequence shown here is derived from an EMBL/GenBank/DDBJ whole genome shotgun (WGS) entry which is preliminary data.</text>
</comment>
<dbReference type="InterPro" id="IPR002930">
    <property type="entry name" value="GCV_H"/>
</dbReference>
<dbReference type="InterPro" id="IPR033753">
    <property type="entry name" value="GCV_H/Fam206"/>
</dbReference>
<evidence type="ECO:0000256" key="3">
    <source>
        <dbReference type="HAMAP-Rule" id="MF_00272"/>
    </source>
</evidence>
<name>A0A1R0IHD1_SULTH</name>
<dbReference type="Proteomes" id="UP000242705">
    <property type="component" value="Unassembled WGS sequence"/>
</dbReference>
<reference evidence="6 7" key="1">
    <citation type="journal article" date="2014" name="BMC Genomics">
        <title>Comparison of environmental and isolate Sulfobacillus genomes reveals diverse carbon, sulfur, nitrogen, and hydrogen metabolisms.</title>
        <authorList>
            <person name="Justice N.B."/>
            <person name="Norman A."/>
            <person name="Brown C.T."/>
            <person name="Singh A."/>
            <person name="Thomas B.C."/>
            <person name="Banfield J.F."/>
        </authorList>
    </citation>
    <scope>NUCLEOTIDE SEQUENCE [LARGE SCALE GENOMIC DNA]</scope>
    <source>
        <strain evidence="6">AMDSBA5</strain>
    </source>
</reference>